<organism evidence="1 2">
    <name type="scientific">Blastococcus colisei</name>
    <dbReference type="NCBI Taxonomy" id="1564162"/>
    <lineage>
        <taxon>Bacteria</taxon>
        <taxon>Bacillati</taxon>
        <taxon>Actinomycetota</taxon>
        <taxon>Actinomycetes</taxon>
        <taxon>Geodermatophilales</taxon>
        <taxon>Geodermatophilaceae</taxon>
        <taxon>Blastococcus</taxon>
    </lineage>
</organism>
<dbReference type="GO" id="GO:0006790">
    <property type="term" value="P:sulfur compound metabolic process"/>
    <property type="evidence" value="ECO:0007669"/>
    <property type="project" value="TreeGrafter"/>
</dbReference>
<keyword evidence="1" id="KW-0808">Transferase</keyword>
<keyword evidence="2" id="KW-1185">Reference proteome</keyword>
<dbReference type="RefSeq" id="WP_211355303.1">
    <property type="nucleotide sequence ID" value="NZ_VFQE01000002.1"/>
</dbReference>
<dbReference type="GO" id="GO:0006044">
    <property type="term" value="P:N-acetylglucosamine metabolic process"/>
    <property type="evidence" value="ECO:0007669"/>
    <property type="project" value="TreeGrafter"/>
</dbReference>
<gene>
    <name evidence="1" type="ORF">FHU33_4217</name>
</gene>
<dbReference type="Gene3D" id="3.40.50.300">
    <property type="entry name" value="P-loop containing nucleotide triphosphate hydrolases"/>
    <property type="match status" value="1"/>
</dbReference>
<accession>A0A543P0D0</accession>
<dbReference type="Pfam" id="PF13469">
    <property type="entry name" value="Sulfotransfer_3"/>
    <property type="match status" value="1"/>
</dbReference>
<comment type="caution">
    <text evidence="1">The sequence shown here is derived from an EMBL/GenBank/DDBJ whole genome shotgun (WGS) entry which is preliminary data.</text>
</comment>
<dbReference type="Proteomes" id="UP000319865">
    <property type="component" value="Unassembled WGS sequence"/>
</dbReference>
<protein>
    <submittedName>
        <fullName evidence="1">Sulfotransferase domain-containing protein</fullName>
    </submittedName>
</protein>
<evidence type="ECO:0000313" key="1">
    <source>
        <dbReference type="EMBL" id="TQN37562.1"/>
    </source>
</evidence>
<evidence type="ECO:0000313" key="2">
    <source>
        <dbReference type="Proteomes" id="UP000319865"/>
    </source>
</evidence>
<dbReference type="SUPFAM" id="SSF52540">
    <property type="entry name" value="P-loop containing nucleoside triphosphate hydrolases"/>
    <property type="match status" value="1"/>
</dbReference>
<dbReference type="PANTHER" id="PTHR10704:SF71">
    <property type="entry name" value="CARBOHYDRATE SULFOTRANSFERASE 1-LIKE"/>
    <property type="match status" value="1"/>
</dbReference>
<name>A0A543P0D0_9ACTN</name>
<dbReference type="EMBL" id="VFQE01000002">
    <property type="protein sequence ID" value="TQN37562.1"/>
    <property type="molecule type" value="Genomic_DNA"/>
</dbReference>
<proteinExistence type="predicted"/>
<reference evidence="1 2" key="1">
    <citation type="submission" date="2019-06" db="EMBL/GenBank/DDBJ databases">
        <title>Sequencing the genomes of 1000 actinobacteria strains.</title>
        <authorList>
            <person name="Klenk H.-P."/>
        </authorList>
    </citation>
    <scope>NUCLEOTIDE SEQUENCE [LARGE SCALE GENOMIC DNA]</scope>
    <source>
        <strain evidence="1 2">DSM 46837</strain>
    </source>
</reference>
<dbReference type="InterPro" id="IPR051135">
    <property type="entry name" value="Gal/GlcNAc/GalNAc_ST"/>
</dbReference>
<dbReference type="InterPro" id="IPR027417">
    <property type="entry name" value="P-loop_NTPase"/>
</dbReference>
<sequence>MTTRSAHRPAASVDAGPRASVPTVLFLGGLGRSGTTVLERVLGELPGTCSAGELVHLWQRSVLDDETCGCGEPFSRCRFWAQVGDRAFGGWDRSLAERMLELRSRVDRTRHVPLLALPRLPGRRRRAEHAEYVDVCTRLYRAIAEVSGCPVVIDSSKHSSLAFCVRRAPGIDLRVVHVVRDSRGVAYSWTKEVLRPESGAAEDLMHRYSPAGSSALWIGHNLFFALLARLGTRTRLLRYEDFVAEPRRRTGELAEFAGLPDTQEVTAFVDDSTVSLTPSHTVAGNPVRFRNGPMTLRRDDAWRERLPRRRRALVGLMTFPLLVRYGYVRPSGGRRAR</sequence>
<dbReference type="GO" id="GO:0001517">
    <property type="term" value="F:N-acetylglucosamine 6-O-sulfotransferase activity"/>
    <property type="evidence" value="ECO:0007669"/>
    <property type="project" value="TreeGrafter"/>
</dbReference>
<dbReference type="AlphaFoldDB" id="A0A543P0D0"/>
<dbReference type="PANTHER" id="PTHR10704">
    <property type="entry name" value="CARBOHYDRATE SULFOTRANSFERASE"/>
    <property type="match status" value="1"/>
</dbReference>